<organism evidence="2 3">
    <name type="scientific">Synoicihabitans lomoniglobus</name>
    <dbReference type="NCBI Taxonomy" id="2909285"/>
    <lineage>
        <taxon>Bacteria</taxon>
        <taxon>Pseudomonadati</taxon>
        <taxon>Verrucomicrobiota</taxon>
        <taxon>Opitutia</taxon>
        <taxon>Opitutales</taxon>
        <taxon>Opitutaceae</taxon>
        <taxon>Synoicihabitans</taxon>
    </lineage>
</organism>
<dbReference type="AlphaFoldDB" id="A0AAF0I5G5"/>
<sequence>MRHLTLILSLVALIGAVASGVLFFIIGDTKQKLHQQLVAEQARASGLAAELTAAEVTRTEQQERIRSLDAQLAATKRELTATQVQADQIRQALDLAEEQFAAAEITAARARADLVAAQTELVSARKAVANSIAPADAMRYRNTIANLETRVMELETVIEQKSRETLMVSNRANHAQVVSVGAQNAFVVINFGSTHGAVPNQQFQIKRGPDVLAVVEISATRENYSIAQVLPASLSGKLRKGDAATLTL</sequence>
<feature type="coiled-coil region" evidence="1">
    <location>
        <begin position="58"/>
        <end position="164"/>
    </location>
</feature>
<accession>A0AAF0I5G5</accession>
<name>A0AAF0I5G5_9BACT</name>
<dbReference type="EMBL" id="CP119075">
    <property type="protein sequence ID" value="WED67035.1"/>
    <property type="molecule type" value="Genomic_DNA"/>
</dbReference>
<evidence type="ECO:0000313" key="3">
    <source>
        <dbReference type="Proteomes" id="UP001218638"/>
    </source>
</evidence>
<dbReference type="RefSeq" id="WP_330928186.1">
    <property type="nucleotide sequence ID" value="NZ_CP119075.1"/>
</dbReference>
<evidence type="ECO:0000313" key="2">
    <source>
        <dbReference type="EMBL" id="WED67035.1"/>
    </source>
</evidence>
<dbReference type="KEGG" id="slom:PXH66_09250"/>
<proteinExistence type="predicted"/>
<keyword evidence="1" id="KW-0175">Coiled coil</keyword>
<gene>
    <name evidence="2" type="ORF">PXH66_09250</name>
</gene>
<keyword evidence="3" id="KW-1185">Reference proteome</keyword>
<evidence type="ECO:0000256" key="1">
    <source>
        <dbReference type="SAM" id="Coils"/>
    </source>
</evidence>
<reference evidence="2" key="1">
    <citation type="submission" date="2023-03" db="EMBL/GenBank/DDBJ databases">
        <title>Lomoglobus Profundus gen. nov., sp. nov., a novel member of the phylum Verrucomicrobia, isolated from deep-marine sediment of South China Sea.</title>
        <authorList>
            <person name="Ahmad T."/>
            <person name="Ishaq S.E."/>
            <person name="Wang F."/>
        </authorList>
    </citation>
    <scope>NUCLEOTIDE SEQUENCE</scope>
    <source>
        <strain evidence="2">LMO-M01</strain>
    </source>
</reference>
<protein>
    <submittedName>
        <fullName evidence="2">Uncharacterized protein</fullName>
    </submittedName>
</protein>
<dbReference type="Proteomes" id="UP001218638">
    <property type="component" value="Chromosome"/>
</dbReference>